<gene>
    <name evidence="1" type="ORF">E3J59_00800</name>
</gene>
<dbReference type="AlphaFoldDB" id="A0A523V0N0"/>
<protein>
    <submittedName>
        <fullName evidence="1">Sugar ABC transporter substrate-binding protein</fullName>
    </submittedName>
</protein>
<sequence>MSRKKKWARELALSLVMVMVIGSVALAGVKAIRFMTEETDPKSVAFFSDLVAQFEKKYPGVKVFPEYVGVEDITLKFFSMVRAGIAPDLFYTGSDNTYKAYEMGALLPVDDLIEGFGDIPQNFLDVVTYDGHIYAVPIQSGGNFIWFRKDWFAQKGLTAPRTWGDMLKAAEALTDKAKGVYGIGLVGLSTWHNQSNFIQRMWNAGGYFFDEQNRVALSTKYRKEALKTLAYEEALSKFAPPGFVGHGYMEGRMGFVQEKTAMTMTSGRIPADILRTNPKLDEPGIVGMVATPIPDEGGRHVMWDGADMWAINADTKYPDVAKSFIKEFMSGDIYIRFLLSVPYHLWPTRAPYGTDPRFIDDPLMVKHPDWVKLLKDTMKTRIDFSMEHPGVFNPRFGEILGGRAMGDAINAFFAGTLSAEEVLDETAEAWQDITGGELAPTD</sequence>
<dbReference type="Gene3D" id="3.40.190.10">
    <property type="entry name" value="Periplasmic binding protein-like II"/>
    <property type="match status" value="1"/>
</dbReference>
<accession>A0A523V0N0</accession>
<evidence type="ECO:0000313" key="1">
    <source>
        <dbReference type="EMBL" id="TET48290.1"/>
    </source>
</evidence>
<name>A0A523V0N0_UNCAE</name>
<dbReference type="InterPro" id="IPR006059">
    <property type="entry name" value="SBP"/>
</dbReference>
<dbReference type="EMBL" id="SOJK01000036">
    <property type="protein sequence ID" value="TET48290.1"/>
    <property type="molecule type" value="Genomic_DNA"/>
</dbReference>
<dbReference type="PANTHER" id="PTHR43649:SF12">
    <property type="entry name" value="DIACETYLCHITOBIOSE BINDING PROTEIN DASA"/>
    <property type="match status" value="1"/>
</dbReference>
<comment type="caution">
    <text evidence="1">The sequence shown here is derived from an EMBL/GenBank/DDBJ whole genome shotgun (WGS) entry which is preliminary data.</text>
</comment>
<dbReference type="CDD" id="cd13585">
    <property type="entry name" value="PBP2_TMBP_like"/>
    <property type="match status" value="1"/>
</dbReference>
<evidence type="ECO:0000313" key="2">
    <source>
        <dbReference type="Proteomes" id="UP000320679"/>
    </source>
</evidence>
<dbReference type="SUPFAM" id="SSF53850">
    <property type="entry name" value="Periplasmic binding protein-like II"/>
    <property type="match status" value="1"/>
</dbReference>
<dbReference type="InterPro" id="IPR050490">
    <property type="entry name" value="Bact_solute-bd_prot1"/>
</dbReference>
<proteinExistence type="predicted"/>
<dbReference type="Proteomes" id="UP000320679">
    <property type="component" value="Unassembled WGS sequence"/>
</dbReference>
<reference evidence="1 2" key="1">
    <citation type="submission" date="2019-03" db="EMBL/GenBank/DDBJ databases">
        <title>Metabolic potential of uncultured bacteria and archaea associated with petroleum seepage in deep-sea sediments.</title>
        <authorList>
            <person name="Dong X."/>
            <person name="Hubert C."/>
        </authorList>
    </citation>
    <scope>NUCLEOTIDE SEQUENCE [LARGE SCALE GENOMIC DNA]</scope>
    <source>
        <strain evidence="1">E29_bin78</strain>
    </source>
</reference>
<dbReference type="Pfam" id="PF01547">
    <property type="entry name" value="SBP_bac_1"/>
    <property type="match status" value="1"/>
</dbReference>
<organism evidence="1 2">
    <name type="scientific">Aerophobetes bacterium</name>
    <dbReference type="NCBI Taxonomy" id="2030807"/>
    <lineage>
        <taxon>Bacteria</taxon>
        <taxon>Candidatus Aerophobota</taxon>
    </lineage>
</organism>
<dbReference type="PANTHER" id="PTHR43649">
    <property type="entry name" value="ARABINOSE-BINDING PROTEIN-RELATED"/>
    <property type="match status" value="1"/>
</dbReference>